<feature type="domain" description="Endonuclease/exonuclease/phosphatase" evidence="1">
    <location>
        <begin position="360"/>
        <end position="637"/>
    </location>
</feature>
<keyword evidence="2" id="KW-0378">Hydrolase</keyword>
<dbReference type="GO" id="GO:0004527">
    <property type="term" value="F:exonuclease activity"/>
    <property type="evidence" value="ECO:0007669"/>
    <property type="project" value="UniProtKB-KW"/>
</dbReference>
<organism evidence="2 3">
    <name type="scientific">Marssonina brunnea f. sp. multigermtubi (strain MB_m1)</name>
    <name type="common">Marssonina leaf spot fungus</name>
    <dbReference type="NCBI Taxonomy" id="1072389"/>
    <lineage>
        <taxon>Eukaryota</taxon>
        <taxon>Fungi</taxon>
        <taxon>Dikarya</taxon>
        <taxon>Ascomycota</taxon>
        <taxon>Pezizomycotina</taxon>
        <taxon>Leotiomycetes</taxon>
        <taxon>Helotiales</taxon>
        <taxon>Drepanopezizaceae</taxon>
        <taxon>Drepanopeziza</taxon>
    </lineage>
</organism>
<dbReference type="AlphaFoldDB" id="K1XUJ6"/>
<dbReference type="eggNOG" id="ENOG502QV0U">
    <property type="taxonomic scope" value="Eukaryota"/>
</dbReference>
<dbReference type="PANTHER" id="PTHR42834:SF1">
    <property type="entry name" value="ENDONUCLEASE_EXONUCLEASE_PHOSPHATASE FAMILY PROTEIN (AFU_ORTHOLOGUE AFUA_3G09210)"/>
    <property type="match status" value="1"/>
</dbReference>
<dbReference type="GO" id="GO:0004519">
    <property type="term" value="F:endonuclease activity"/>
    <property type="evidence" value="ECO:0007669"/>
    <property type="project" value="UniProtKB-KW"/>
</dbReference>
<protein>
    <submittedName>
        <fullName evidence="2">Endonuclease/exonuclease/phosphatase family protein</fullName>
    </submittedName>
</protein>
<evidence type="ECO:0000313" key="3">
    <source>
        <dbReference type="Proteomes" id="UP000006753"/>
    </source>
</evidence>
<dbReference type="OrthoDB" id="47488at2759"/>
<dbReference type="InterPro" id="IPR036691">
    <property type="entry name" value="Endo/exonu/phosph_ase_sf"/>
</dbReference>
<evidence type="ECO:0000313" key="2">
    <source>
        <dbReference type="EMBL" id="EKD16409.1"/>
    </source>
</evidence>
<dbReference type="CDD" id="cd04486">
    <property type="entry name" value="YhcR_OBF_like"/>
    <property type="match status" value="1"/>
</dbReference>
<dbReference type="OMA" id="LWVTVKP"/>
<keyword evidence="3" id="KW-1185">Reference proteome</keyword>
<dbReference type="EMBL" id="JH921439">
    <property type="protein sequence ID" value="EKD16409.1"/>
    <property type="molecule type" value="Genomic_DNA"/>
</dbReference>
<keyword evidence="2" id="KW-0540">Nuclease</keyword>
<evidence type="ECO:0000259" key="1">
    <source>
        <dbReference type="Pfam" id="PF03372"/>
    </source>
</evidence>
<name>K1XUJ6_MARBU</name>
<dbReference type="PANTHER" id="PTHR42834">
    <property type="entry name" value="ENDONUCLEASE/EXONUCLEASE/PHOSPHATASE FAMILY PROTEIN (AFU_ORTHOLOGUE AFUA_3G09210)"/>
    <property type="match status" value="1"/>
</dbReference>
<dbReference type="InParanoid" id="K1XUJ6"/>
<accession>K1XUJ6</accession>
<dbReference type="STRING" id="1072389.K1XUJ6"/>
<dbReference type="SUPFAM" id="SSF56219">
    <property type="entry name" value="DNase I-like"/>
    <property type="match status" value="1"/>
</dbReference>
<keyword evidence="2" id="KW-0269">Exonuclease</keyword>
<gene>
    <name evidence="2" type="ORF">MBM_05703</name>
</gene>
<dbReference type="KEGG" id="mbe:MBM_05703"/>
<keyword evidence="2" id="KW-0255">Endonuclease</keyword>
<dbReference type="InterPro" id="IPR005135">
    <property type="entry name" value="Endo/exonuclease/phosphatase"/>
</dbReference>
<dbReference type="Proteomes" id="UP000006753">
    <property type="component" value="Unassembled WGS sequence"/>
</dbReference>
<dbReference type="Pfam" id="PF03372">
    <property type="entry name" value="Exo_endo_phos"/>
    <property type="match status" value="1"/>
</dbReference>
<dbReference type="HOGENOM" id="CLU_003608_0_0_1"/>
<reference evidence="2 3" key="1">
    <citation type="journal article" date="2012" name="BMC Genomics">
        <title>Sequencing the genome of Marssonina brunnea reveals fungus-poplar co-evolution.</title>
        <authorList>
            <person name="Zhu S."/>
            <person name="Cao Y.-Z."/>
            <person name="Jiang C."/>
            <person name="Tan B.-Y."/>
            <person name="Wang Z."/>
            <person name="Feng S."/>
            <person name="Zhang L."/>
            <person name="Su X.-H."/>
            <person name="Brejova B."/>
            <person name="Vinar T."/>
            <person name="Xu M."/>
            <person name="Wang M.-X."/>
            <person name="Zhang S.-G."/>
            <person name="Huang M.-R."/>
            <person name="Wu R."/>
            <person name="Zhou Y."/>
        </authorList>
    </citation>
    <scope>NUCLEOTIDE SEQUENCE [LARGE SCALE GENOMIC DNA]</scope>
    <source>
        <strain evidence="2 3">MB_m1</strain>
    </source>
</reference>
<dbReference type="Gene3D" id="3.60.10.10">
    <property type="entry name" value="Endonuclease/exonuclease/phosphatase"/>
    <property type="match status" value="1"/>
</dbReference>
<proteinExistence type="predicted"/>
<sequence>MGGFGAGFLDIKTATLLRVFWSTALASWFLLKSSEGKMRFSLVISTAALALNPPVANAVTINEINGIRYISPYNNQAVSGVQGLVTAKSSAGFYLRQTTAEEDDRSSNSIYVFGAAGERNVTVGDIVTLDATVSEYRSQSNYLFLTELTAPSNIVIVSSGNEVTPRVIGEDPSLQPPTEAFSSLDDGDVYSVPNNQSLISVVNPILEPLHYGMDFWESLTGELVTVKAPTAITKSNRFGDVWVVGPWETSGKNQRGGLTMRDLDSNPEAIYIVSPLDGTANPLTVKLGDTLEEITGVVTAVFGYYAIIPRTAIKTVASALPAVAPATTLVSEGSCSGLTVGVYNVANLAPGSSWLPSIADHIATLLKTPDLMFLEEIQDDTGPTVAGNVVSANLTLATLANAIYNISGVQYAWTDIDPIYGMDGGEPGGNIRQAYLYNPATIRLRKPNPGGALDANEVLPGPELKFNPGRIDPTNAAFRASRKPLVAAWETLDGQNLFFTVNVHQGSKGGGSPLMGDARPPVNGALAPRTAQSNITATFIAQILAADPSAKIIAAGDFNEFSFVQPLEIFTSVSQLLDLDDAVSTPAEERYSYMFDMNCQALDHMFVSPALLAPGAAAYEHVHVNTWASFPDQVSDHDPGVAKLDLCS</sequence>